<dbReference type="InterPro" id="IPR052912">
    <property type="entry name" value="UPF0111_domain"/>
</dbReference>
<proteinExistence type="inferred from homology"/>
<protein>
    <submittedName>
        <fullName evidence="2">Phosphate transport regulator</fullName>
    </submittedName>
</protein>
<comment type="caution">
    <text evidence="2">The sequence shown here is derived from an EMBL/GenBank/DDBJ whole genome shotgun (WGS) entry which is preliminary data.</text>
</comment>
<dbReference type="InterPro" id="IPR038078">
    <property type="entry name" value="PhoU-like_sf"/>
</dbReference>
<evidence type="ECO:0000313" key="2">
    <source>
        <dbReference type="EMBL" id="KJK46815.1"/>
    </source>
</evidence>
<organism evidence="2 3">
    <name type="scientific">Lentzea aerocolonigenes</name>
    <name type="common">Lechevalieria aerocolonigenes</name>
    <name type="synonym">Saccharothrix aerocolonigenes</name>
    <dbReference type="NCBI Taxonomy" id="68170"/>
    <lineage>
        <taxon>Bacteria</taxon>
        <taxon>Bacillati</taxon>
        <taxon>Actinomycetota</taxon>
        <taxon>Actinomycetes</taxon>
        <taxon>Pseudonocardiales</taxon>
        <taxon>Pseudonocardiaceae</taxon>
        <taxon>Lentzea</taxon>
    </lineage>
</organism>
<dbReference type="InterPro" id="IPR018445">
    <property type="entry name" value="Put_Phosphate_transp_reg"/>
</dbReference>
<name>A0A0F0GU32_LENAE</name>
<dbReference type="SUPFAM" id="SSF109755">
    <property type="entry name" value="PhoU-like"/>
    <property type="match status" value="1"/>
</dbReference>
<comment type="similarity">
    <text evidence="1">Belongs to the UPF0111 family.</text>
</comment>
<dbReference type="STRING" id="68170.GCA_000974445_08434"/>
<dbReference type="OrthoDB" id="9797568at2"/>
<dbReference type="Gene3D" id="1.20.58.220">
    <property type="entry name" value="Phosphate transport system protein phou homolog 2, domain 2"/>
    <property type="match status" value="1"/>
</dbReference>
<dbReference type="EMBL" id="JYJG01000153">
    <property type="protein sequence ID" value="KJK46815.1"/>
    <property type="molecule type" value="Genomic_DNA"/>
</dbReference>
<evidence type="ECO:0000313" key="3">
    <source>
        <dbReference type="Proteomes" id="UP000033393"/>
    </source>
</evidence>
<gene>
    <name evidence="2" type="ORF">UK23_22260</name>
</gene>
<dbReference type="PATRIC" id="fig|68170.10.peg.5533"/>
<evidence type="ECO:0000256" key="1">
    <source>
        <dbReference type="ARBA" id="ARBA00008591"/>
    </source>
</evidence>
<dbReference type="Pfam" id="PF01865">
    <property type="entry name" value="PhoU_div"/>
    <property type="match status" value="1"/>
</dbReference>
<sequence length="206" mass="23062">MRISRKPTGARFFELFSEIGANIGTSVELLREFVRAPVEQRAEMAARMHALENAGDDATHAIIEHLDRSFVTPFDREDIYRLASRLDDVVDHMDAAVDLATLYRVGELPDGVAAQVDLLCRAAQLTAEAMPRLEEPQELTAFWVEVNQLENEADQVYRRLLSELFNGSRDALEVMKLKEVVDELEAAADAFEHVANAVHTIAVKEA</sequence>
<dbReference type="PANTHER" id="PTHR37298:SF1">
    <property type="entry name" value="UPF0111 PROTEIN YKAA"/>
    <property type="match status" value="1"/>
</dbReference>
<dbReference type="AlphaFoldDB" id="A0A0F0GU32"/>
<dbReference type="PANTHER" id="PTHR37298">
    <property type="entry name" value="UPF0111 PROTEIN YKAA"/>
    <property type="match status" value="1"/>
</dbReference>
<keyword evidence="3" id="KW-1185">Reference proteome</keyword>
<dbReference type="RefSeq" id="WP_045313526.1">
    <property type="nucleotide sequence ID" value="NZ_JYJG01000153.1"/>
</dbReference>
<dbReference type="Proteomes" id="UP000033393">
    <property type="component" value="Unassembled WGS sequence"/>
</dbReference>
<reference evidence="2 3" key="1">
    <citation type="submission" date="2015-02" db="EMBL/GenBank/DDBJ databases">
        <authorList>
            <person name="Ju K.-S."/>
            <person name="Doroghazi J.R."/>
            <person name="Metcalf W."/>
        </authorList>
    </citation>
    <scope>NUCLEOTIDE SEQUENCE [LARGE SCALE GENOMIC DNA]</scope>
    <source>
        <strain evidence="2 3">NRRL B-16140</strain>
    </source>
</reference>
<accession>A0A0F0GU32</accession>